<dbReference type="OrthoDB" id="1470350at2759"/>
<proteinExistence type="predicted"/>
<dbReference type="EMBL" id="JADFTS010000007">
    <property type="protein sequence ID" value="KAF9597178.1"/>
    <property type="molecule type" value="Genomic_DNA"/>
</dbReference>
<dbReference type="Proteomes" id="UP000631114">
    <property type="component" value="Unassembled WGS sequence"/>
</dbReference>
<evidence type="ECO:0000256" key="1">
    <source>
        <dbReference type="SAM" id="MobiDB-lite"/>
    </source>
</evidence>
<feature type="compositionally biased region" description="Polar residues" evidence="1">
    <location>
        <begin position="177"/>
        <end position="190"/>
    </location>
</feature>
<evidence type="ECO:0000313" key="3">
    <source>
        <dbReference type="Proteomes" id="UP000631114"/>
    </source>
</evidence>
<comment type="caution">
    <text evidence="2">The sequence shown here is derived from an EMBL/GenBank/DDBJ whole genome shotgun (WGS) entry which is preliminary data.</text>
</comment>
<name>A0A835HHX5_9MAGN</name>
<organism evidence="2 3">
    <name type="scientific">Coptis chinensis</name>
    <dbReference type="NCBI Taxonomy" id="261450"/>
    <lineage>
        <taxon>Eukaryota</taxon>
        <taxon>Viridiplantae</taxon>
        <taxon>Streptophyta</taxon>
        <taxon>Embryophyta</taxon>
        <taxon>Tracheophyta</taxon>
        <taxon>Spermatophyta</taxon>
        <taxon>Magnoliopsida</taxon>
        <taxon>Ranunculales</taxon>
        <taxon>Ranunculaceae</taxon>
        <taxon>Coptidoideae</taxon>
        <taxon>Coptis</taxon>
    </lineage>
</organism>
<accession>A0A835HHX5</accession>
<gene>
    <name evidence="2" type="ORF">IFM89_016166</name>
</gene>
<feature type="region of interest" description="Disordered" evidence="1">
    <location>
        <begin position="170"/>
        <end position="198"/>
    </location>
</feature>
<protein>
    <submittedName>
        <fullName evidence="2">Uncharacterized protein</fullName>
    </submittedName>
</protein>
<reference evidence="2 3" key="1">
    <citation type="submission" date="2020-10" db="EMBL/GenBank/DDBJ databases">
        <title>The Coptis chinensis genome and diversification of protoberbering-type alkaloids.</title>
        <authorList>
            <person name="Wang B."/>
            <person name="Shu S."/>
            <person name="Song C."/>
            <person name="Liu Y."/>
        </authorList>
    </citation>
    <scope>NUCLEOTIDE SEQUENCE [LARGE SCALE GENOMIC DNA]</scope>
    <source>
        <strain evidence="2">HL-2020</strain>
        <tissue evidence="2">Leaf</tissue>
    </source>
</reference>
<sequence length="198" mass="21009">MQIPVDSIQLLTLLDEAPTVESTLIFSTPSFENLAGGSMILSCGSLMDVAGSAQTAFGSNCLEGQKIFDMLTKLASIVAANALKIKLPVIGIGGLRGLLVGGGVLHEGSILIGFFRSLGLKIRICELKCCNIAMRDEYDDSFDDLGLNVVESGFEDDENLGDRIKSAPMKSSGLEAESTTPNKNLVQDGTQGRDLSFM</sequence>
<evidence type="ECO:0000313" key="2">
    <source>
        <dbReference type="EMBL" id="KAF9597178.1"/>
    </source>
</evidence>
<dbReference type="AlphaFoldDB" id="A0A835HHX5"/>
<keyword evidence="3" id="KW-1185">Reference proteome</keyword>